<evidence type="ECO:0000313" key="2">
    <source>
        <dbReference type="Proteomes" id="UP000324222"/>
    </source>
</evidence>
<evidence type="ECO:0000313" key="1">
    <source>
        <dbReference type="EMBL" id="MPC61396.1"/>
    </source>
</evidence>
<accession>A0A5B7GUV4</accession>
<organism evidence="1 2">
    <name type="scientific">Portunus trituberculatus</name>
    <name type="common">Swimming crab</name>
    <name type="synonym">Neptunus trituberculatus</name>
    <dbReference type="NCBI Taxonomy" id="210409"/>
    <lineage>
        <taxon>Eukaryota</taxon>
        <taxon>Metazoa</taxon>
        <taxon>Ecdysozoa</taxon>
        <taxon>Arthropoda</taxon>
        <taxon>Crustacea</taxon>
        <taxon>Multicrustacea</taxon>
        <taxon>Malacostraca</taxon>
        <taxon>Eumalacostraca</taxon>
        <taxon>Eucarida</taxon>
        <taxon>Decapoda</taxon>
        <taxon>Pleocyemata</taxon>
        <taxon>Brachyura</taxon>
        <taxon>Eubrachyura</taxon>
        <taxon>Portunoidea</taxon>
        <taxon>Portunidae</taxon>
        <taxon>Portuninae</taxon>
        <taxon>Portunus</taxon>
    </lineage>
</organism>
<sequence>MQDANVFTPHKHLPSLSPLWRLPTHLETVALSEEAQPTLRPWTGFEPVRLKTPRTPKHAWFHCTTAAHYEYYQDSE</sequence>
<protein>
    <submittedName>
        <fullName evidence="1">Uncharacterized protein</fullName>
    </submittedName>
</protein>
<dbReference type="Proteomes" id="UP000324222">
    <property type="component" value="Unassembled WGS sequence"/>
</dbReference>
<reference evidence="1 2" key="1">
    <citation type="submission" date="2019-05" db="EMBL/GenBank/DDBJ databases">
        <title>Another draft genome of Portunus trituberculatus and its Hox gene families provides insights of decapod evolution.</title>
        <authorList>
            <person name="Jeong J.-H."/>
            <person name="Song I."/>
            <person name="Kim S."/>
            <person name="Choi T."/>
            <person name="Kim D."/>
            <person name="Ryu S."/>
            <person name="Kim W."/>
        </authorList>
    </citation>
    <scope>NUCLEOTIDE SEQUENCE [LARGE SCALE GENOMIC DNA]</scope>
    <source>
        <tissue evidence="1">Muscle</tissue>
    </source>
</reference>
<dbReference type="AlphaFoldDB" id="A0A5B7GUV4"/>
<proteinExistence type="predicted"/>
<gene>
    <name evidence="1" type="ORF">E2C01_055468</name>
</gene>
<dbReference type="EMBL" id="VSRR010018503">
    <property type="protein sequence ID" value="MPC61396.1"/>
    <property type="molecule type" value="Genomic_DNA"/>
</dbReference>
<keyword evidence="2" id="KW-1185">Reference proteome</keyword>
<name>A0A5B7GUV4_PORTR</name>
<comment type="caution">
    <text evidence="1">The sequence shown here is derived from an EMBL/GenBank/DDBJ whole genome shotgun (WGS) entry which is preliminary data.</text>
</comment>